<organism evidence="1">
    <name type="scientific">bioreactor metagenome</name>
    <dbReference type="NCBI Taxonomy" id="1076179"/>
    <lineage>
        <taxon>unclassified sequences</taxon>
        <taxon>metagenomes</taxon>
        <taxon>ecological metagenomes</taxon>
    </lineage>
</organism>
<name>A0A645IPC4_9ZZZZ</name>
<dbReference type="Gene3D" id="3.30.70.370">
    <property type="match status" value="1"/>
</dbReference>
<dbReference type="EMBL" id="VSSQ01119467">
    <property type="protein sequence ID" value="MPN52906.1"/>
    <property type="molecule type" value="Genomic_DNA"/>
</dbReference>
<proteinExistence type="predicted"/>
<comment type="caution">
    <text evidence="1">The sequence shown here is derived from an EMBL/GenBank/DDBJ whole genome shotgun (WGS) entry which is preliminary data.</text>
</comment>
<protein>
    <submittedName>
        <fullName evidence="1">Uncharacterized protein</fullName>
    </submittedName>
</protein>
<gene>
    <name evidence="1" type="ORF">SDC9_200569</name>
</gene>
<evidence type="ECO:0000313" key="1">
    <source>
        <dbReference type="EMBL" id="MPN52906.1"/>
    </source>
</evidence>
<dbReference type="AlphaFoldDB" id="A0A645IPC4"/>
<accession>A0A645IPC4</accession>
<reference evidence="1" key="1">
    <citation type="submission" date="2019-08" db="EMBL/GenBank/DDBJ databases">
        <authorList>
            <person name="Kucharzyk K."/>
            <person name="Murdoch R.W."/>
            <person name="Higgins S."/>
            <person name="Loffler F."/>
        </authorList>
    </citation>
    <scope>NUCLEOTIDE SEQUENCE</scope>
</reference>
<sequence length="32" mass="3573">MKLLVEEMENAVDLKVPLTVDAHAGDSWYAVK</sequence>